<dbReference type="PRINTS" id="PR00747">
    <property type="entry name" value="GLYHDRLASE47"/>
</dbReference>
<evidence type="ECO:0000256" key="6">
    <source>
        <dbReference type="PIRSR" id="PIRSR601382-2"/>
    </source>
</evidence>
<evidence type="ECO:0000256" key="9">
    <source>
        <dbReference type="SAM" id="SignalP"/>
    </source>
</evidence>
<feature type="region of interest" description="Disordered" evidence="8">
    <location>
        <begin position="607"/>
        <end position="626"/>
    </location>
</feature>
<feature type="active site" evidence="5">
    <location>
        <position position="440"/>
    </location>
</feature>
<feature type="chain" id="PRO_5016638419" description="alpha-1,2-Mannosidase" evidence="9">
    <location>
        <begin position="22"/>
        <end position="896"/>
    </location>
</feature>
<dbReference type="InterPro" id="IPR044674">
    <property type="entry name" value="EDEM1/2/3"/>
</dbReference>
<dbReference type="InterPro" id="IPR036026">
    <property type="entry name" value="Seven-hairpin_glycosidases"/>
</dbReference>
<dbReference type="SUPFAM" id="SSF48225">
    <property type="entry name" value="Seven-hairpin glycosidases"/>
    <property type="match status" value="1"/>
</dbReference>
<feature type="signal peptide" evidence="9">
    <location>
        <begin position="1"/>
        <end position="21"/>
    </location>
</feature>
<dbReference type="AlphaFoldDB" id="A0A376B7Z3"/>
<dbReference type="EC" id="3.2.1.-" evidence="7"/>
<dbReference type="Pfam" id="PF01532">
    <property type="entry name" value="Glyco_hydro_47"/>
    <property type="match status" value="1"/>
</dbReference>
<evidence type="ECO:0000256" key="8">
    <source>
        <dbReference type="SAM" id="MobiDB-lite"/>
    </source>
</evidence>
<evidence type="ECO:0000313" key="11">
    <source>
        <dbReference type="Proteomes" id="UP000262825"/>
    </source>
</evidence>
<keyword evidence="6" id="KW-0106">Calcium</keyword>
<dbReference type="GO" id="GO:0004571">
    <property type="term" value="F:mannosyl-oligosaccharide 1,2-alpha-mannosidase activity"/>
    <property type="evidence" value="ECO:0007669"/>
    <property type="project" value="InterPro"/>
</dbReference>
<dbReference type="Proteomes" id="UP000262825">
    <property type="component" value="Unassembled WGS sequence"/>
</dbReference>
<comment type="cofactor">
    <cofactor evidence="6">
        <name>Ca(2+)</name>
        <dbReference type="ChEBI" id="CHEBI:29108"/>
    </cofactor>
</comment>
<feature type="active site" description="Proton donor" evidence="5">
    <location>
        <position position="393"/>
    </location>
</feature>
<keyword evidence="7" id="KW-0326">Glycosidase</keyword>
<comment type="similarity">
    <text evidence="2 7">Belongs to the glycosyl hydrolase 47 family.</text>
</comment>
<dbReference type="Gene3D" id="1.50.10.10">
    <property type="match status" value="1"/>
</dbReference>
<keyword evidence="3" id="KW-0256">Endoplasmic reticulum</keyword>
<dbReference type="EMBL" id="UFAJ01000436">
    <property type="protein sequence ID" value="SSD60731.1"/>
    <property type="molecule type" value="Genomic_DNA"/>
</dbReference>
<feature type="active site" evidence="5">
    <location>
        <position position="299"/>
    </location>
</feature>
<dbReference type="GO" id="GO:0036503">
    <property type="term" value="P:ERAD pathway"/>
    <property type="evidence" value="ECO:0007669"/>
    <property type="project" value="UniProtKB-ARBA"/>
</dbReference>
<dbReference type="GO" id="GO:0005975">
    <property type="term" value="P:carbohydrate metabolic process"/>
    <property type="evidence" value="ECO:0007669"/>
    <property type="project" value="InterPro"/>
</dbReference>
<dbReference type="GO" id="GO:0005509">
    <property type="term" value="F:calcium ion binding"/>
    <property type="evidence" value="ECO:0007669"/>
    <property type="project" value="InterPro"/>
</dbReference>
<gene>
    <name evidence="10" type="ORF">SCODWIG_02492</name>
</gene>
<proteinExistence type="inferred from homology"/>
<keyword evidence="6" id="KW-0479">Metal-binding</keyword>
<sequence>MKLLRCIILFFLSTILNKLSILPIQRVHCLGDKDYKNDISRYLNRGFSRIELDHYLSETAQLFEWSFDQYMKYGYPFDEVLPMSCKPKTRNYKDASDTVTNDVLGNFSITLIDSLTTFAVMGNREGFHKYVDLVDEVVPIDFSEVDSTIQAFEITIRVIGAFLSAHLYATDPSKKVFYPSYNGHLLTRAKNLADRILPIYLTPSNLPLPRINLKSGVQKLSLESPELLIENNPVAMACPMFEFTLLSYLTLDSKYELITRYAFNKTWELRTRVNLLASSFDPVSMSMNLPYTGIGASIDSFYEYALKGSILFDDDHLYQVWKDSFNGLQNYSEYLWWYNNINVINGGASYISWIDSLSAFFPGLLVLDGQIDNAVLKNLFFTKLWNYYGSIPERWVSEHRNYYYYYQDDDDGVSNATKKKQRGLTINDTIALEWYPLRPELVESTYFLYRATKDPIYLNIGVEILESLKTRFKCECGLCGLQDIVTGERQDRMESFVLGETLKYLFLLFDENNEIHTNCKNNNILFSTEAHPFWLDSKVKKNYEKKKYLDSSGIYKSLCNKIIKERAGLDKASSTFVKGRKESVLERISSKLRFNKVDRKDDDISVLTEANGNSEGNGTESSSIQDSNSYGSCEVYHGNGDMSLLSSDLLNNNSIMFEVDRKYSSVMISPDYWHNEPMELNKNFYWKHINREGAQCFKYYEPLDSIMETVLGRYRQYSFDNKISDELYRSIIGSKVSLVPYKDISIEDYPRYIKYLNGSDTCLKNGGSNIIGDGVLTLVKLVKIDDTYYYTNNRNKTQIDLEEDVPIIRIVEEDMMKKESTFKDYIHYYYYKDLFFNNIMKNNLLLMGPLKRNDGERQTFDIYDRNIRELQEIFSKNNNNQMIIECKFIVTNVEFV</sequence>
<comment type="subcellular location">
    <subcellularLocation>
        <location evidence="1">Endoplasmic reticulum</location>
    </subcellularLocation>
</comment>
<keyword evidence="9" id="KW-0732">Signal</keyword>
<dbReference type="GO" id="GO:0044322">
    <property type="term" value="C:endoplasmic reticulum quality control compartment"/>
    <property type="evidence" value="ECO:0007669"/>
    <property type="project" value="GOC"/>
</dbReference>
<evidence type="ECO:0000256" key="3">
    <source>
        <dbReference type="ARBA" id="ARBA00022824"/>
    </source>
</evidence>
<evidence type="ECO:0000256" key="1">
    <source>
        <dbReference type="ARBA" id="ARBA00004240"/>
    </source>
</evidence>
<feature type="compositionally biased region" description="Low complexity" evidence="8">
    <location>
        <begin position="608"/>
        <end position="623"/>
    </location>
</feature>
<evidence type="ECO:0000256" key="7">
    <source>
        <dbReference type="RuleBase" id="RU361193"/>
    </source>
</evidence>
<evidence type="ECO:0000313" key="10">
    <source>
        <dbReference type="EMBL" id="SSD60731.1"/>
    </source>
</evidence>
<dbReference type="InterPro" id="IPR012341">
    <property type="entry name" value="6hp_glycosidase-like_sf"/>
</dbReference>
<evidence type="ECO:0000256" key="4">
    <source>
        <dbReference type="ARBA" id="ARBA00023180"/>
    </source>
</evidence>
<accession>A0A376B7Z3</accession>
<keyword evidence="7" id="KW-0378">Hydrolase</keyword>
<reference evidence="11" key="1">
    <citation type="submission" date="2018-06" db="EMBL/GenBank/DDBJ databases">
        <authorList>
            <person name="Guldener U."/>
        </authorList>
    </citation>
    <scope>NUCLEOTIDE SEQUENCE [LARGE SCALE GENOMIC DNA]</scope>
    <source>
        <strain evidence="11">UTAD17</strain>
    </source>
</reference>
<feature type="active site" description="Proton donor" evidence="5">
    <location>
        <position position="153"/>
    </location>
</feature>
<dbReference type="VEuPathDB" id="FungiDB:SCODWIG_02492"/>
<evidence type="ECO:0000256" key="2">
    <source>
        <dbReference type="ARBA" id="ARBA00007658"/>
    </source>
</evidence>
<protein>
    <recommendedName>
        <fullName evidence="7">alpha-1,2-Mannosidase</fullName>
        <ecNumber evidence="7">3.2.1.-</ecNumber>
    </recommendedName>
</protein>
<evidence type="ECO:0000256" key="5">
    <source>
        <dbReference type="PIRSR" id="PIRSR601382-1"/>
    </source>
</evidence>
<keyword evidence="4" id="KW-0325">Glycoprotein</keyword>
<name>A0A376B7Z3_9ASCO</name>
<dbReference type="PANTHER" id="PTHR45679">
    <property type="entry name" value="ER DEGRADATION-ENHANCING ALPHA-MANNOSIDASE-LIKE PROTEIN 2"/>
    <property type="match status" value="1"/>
</dbReference>
<dbReference type="GO" id="GO:1904380">
    <property type="term" value="P:endoplasmic reticulum mannose trimming"/>
    <property type="evidence" value="ECO:0007669"/>
    <property type="project" value="InterPro"/>
</dbReference>
<dbReference type="GO" id="GO:0016020">
    <property type="term" value="C:membrane"/>
    <property type="evidence" value="ECO:0007669"/>
    <property type="project" value="InterPro"/>
</dbReference>
<dbReference type="PANTHER" id="PTHR45679:SF5">
    <property type="entry name" value="ER DEGRADATION-ENHANCING ALPHA-MANNOSIDASE-LIKE PROTEIN 1"/>
    <property type="match status" value="1"/>
</dbReference>
<dbReference type="InterPro" id="IPR001382">
    <property type="entry name" value="Glyco_hydro_47"/>
</dbReference>
<feature type="binding site" evidence="6">
    <location>
        <position position="528"/>
    </location>
    <ligand>
        <name>Ca(2+)</name>
        <dbReference type="ChEBI" id="CHEBI:29108"/>
    </ligand>
</feature>
<keyword evidence="11" id="KW-1185">Reference proteome</keyword>
<organism evidence="10 11">
    <name type="scientific">Saccharomycodes ludwigii</name>
    <dbReference type="NCBI Taxonomy" id="36035"/>
    <lineage>
        <taxon>Eukaryota</taxon>
        <taxon>Fungi</taxon>
        <taxon>Dikarya</taxon>
        <taxon>Ascomycota</taxon>
        <taxon>Saccharomycotina</taxon>
        <taxon>Saccharomycetes</taxon>
        <taxon>Saccharomycodales</taxon>
        <taxon>Saccharomycodaceae</taxon>
        <taxon>Saccharomycodes</taxon>
    </lineage>
</organism>